<organism evidence="2 3">
    <name type="scientific">Liparis tanakae</name>
    <name type="common">Tanaka's snailfish</name>
    <dbReference type="NCBI Taxonomy" id="230148"/>
    <lineage>
        <taxon>Eukaryota</taxon>
        <taxon>Metazoa</taxon>
        <taxon>Chordata</taxon>
        <taxon>Craniata</taxon>
        <taxon>Vertebrata</taxon>
        <taxon>Euteleostomi</taxon>
        <taxon>Actinopterygii</taxon>
        <taxon>Neopterygii</taxon>
        <taxon>Teleostei</taxon>
        <taxon>Neoteleostei</taxon>
        <taxon>Acanthomorphata</taxon>
        <taxon>Eupercaria</taxon>
        <taxon>Perciformes</taxon>
        <taxon>Cottioidei</taxon>
        <taxon>Cottales</taxon>
        <taxon>Liparidae</taxon>
        <taxon>Liparis</taxon>
    </lineage>
</organism>
<protein>
    <submittedName>
        <fullName evidence="2">Uncharacterized protein</fullName>
    </submittedName>
</protein>
<reference evidence="2 3" key="1">
    <citation type="submission" date="2019-03" db="EMBL/GenBank/DDBJ databases">
        <title>First draft genome of Liparis tanakae, snailfish: a comprehensive survey of snailfish specific genes.</title>
        <authorList>
            <person name="Kim W."/>
            <person name="Song I."/>
            <person name="Jeong J.-H."/>
            <person name="Kim D."/>
            <person name="Kim S."/>
            <person name="Ryu S."/>
            <person name="Song J.Y."/>
            <person name="Lee S.K."/>
        </authorList>
    </citation>
    <scope>NUCLEOTIDE SEQUENCE [LARGE SCALE GENOMIC DNA]</scope>
    <source>
        <tissue evidence="2">Muscle</tissue>
    </source>
</reference>
<evidence type="ECO:0000313" key="3">
    <source>
        <dbReference type="Proteomes" id="UP000314294"/>
    </source>
</evidence>
<sequence>MNRLMVHILVEEVGSGPGQPAQRSRQNHILAAISISNKSFRLARPGESPPATDVDPSDKPVLTTTPTRLLLRCRMRDTSAAAAHEGKPRPTPPDVGSLVLR</sequence>
<proteinExistence type="predicted"/>
<feature type="region of interest" description="Disordered" evidence="1">
    <location>
        <begin position="42"/>
        <end position="62"/>
    </location>
</feature>
<dbReference type="EMBL" id="SRLO01000367">
    <property type="protein sequence ID" value="TNN58914.1"/>
    <property type="molecule type" value="Genomic_DNA"/>
</dbReference>
<evidence type="ECO:0000256" key="1">
    <source>
        <dbReference type="SAM" id="MobiDB-lite"/>
    </source>
</evidence>
<comment type="caution">
    <text evidence="2">The sequence shown here is derived from an EMBL/GenBank/DDBJ whole genome shotgun (WGS) entry which is preliminary data.</text>
</comment>
<dbReference type="Proteomes" id="UP000314294">
    <property type="component" value="Unassembled WGS sequence"/>
</dbReference>
<name>A0A4Z2H267_9TELE</name>
<feature type="region of interest" description="Disordered" evidence="1">
    <location>
        <begin position="76"/>
        <end position="101"/>
    </location>
</feature>
<evidence type="ECO:0000313" key="2">
    <source>
        <dbReference type="EMBL" id="TNN58914.1"/>
    </source>
</evidence>
<keyword evidence="3" id="KW-1185">Reference proteome</keyword>
<dbReference type="AlphaFoldDB" id="A0A4Z2H267"/>
<accession>A0A4Z2H267</accession>
<gene>
    <name evidence="2" type="ORF">EYF80_030827</name>
</gene>